<protein>
    <recommendedName>
        <fullName evidence="4">CsbD family protein</fullName>
    </recommendedName>
</protein>
<dbReference type="Gene3D" id="1.20.120.20">
    <property type="entry name" value="Apolipoprotein"/>
    <property type="match status" value="1"/>
</dbReference>
<evidence type="ECO:0008006" key="4">
    <source>
        <dbReference type="Google" id="ProtNLM"/>
    </source>
</evidence>
<proteinExistence type="predicted"/>
<name>A0A9X3PI92_9ACTN</name>
<evidence type="ECO:0000313" key="3">
    <source>
        <dbReference type="Proteomes" id="UP001146067"/>
    </source>
</evidence>
<evidence type="ECO:0000256" key="1">
    <source>
        <dbReference type="SAM" id="MobiDB-lite"/>
    </source>
</evidence>
<dbReference type="SUPFAM" id="SSF69047">
    <property type="entry name" value="Hypothetical protein YjbJ"/>
    <property type="match status" value="1"/>
</dbReference>
<organism evidence="2 3">
    <name type="scientific">Glycomyces luteolus</name>
    <dbReference type="NCBI Taxonomy" id="2670330"/>
    <lineage>
        <taxon>Bacteria</taxon>
        <taxon>Bacillati</taxon>
        <taxon>Actinomycetota</taxon>
        <taxon>Actinomycetes</taxon>
        <taxon>Glycomycetales</taxon>
        <taxon>Glycomycetaceae</taxon>
        <taxon>Glycomyces</taxon>
    </lineage>
</organism>
<reference evidence="2" key="1">
    <citation type="submission" date="2022-12" db="EMBL/GenBank/DDBJ databases">
        <title>Gycomyces niveus sp.nov.,a novel actinomycete isolated from soil in Shouguan.</title>
        <authorList>
            <person name="Yang X."/>
        </authorList>
    </citation>
    <scope>NUCLEOTIDE SEQUENCE</scope>
    <source>
        <strain evidence="2">NEAU-A15</strain>
    </source>
</reference>
<dbReference type="AlphaFoldDB" id="A0A9X3PI92"/>
<dbReference type="RefSeq" id="WP_270108825.1">
    <property type="nucleotide sequence ID" value="NZ_JAPZVP010000003.1"/>
</dbReference>
<accession>A0A9X3PI92</accession>
<sequence length="86" mass="8904">MGFADKFNELKDMFSGAVEDAKGKAEEMIGGVTDAPVDQLGEQVGGAAEDLQGQAQEGVENAQGQVQEGVDGAQGSVEDFRNQTGL</sequence>
<keyword evidence="3" id="KW-1185">Reference proteome</keyword>
<dbReference type="InterPro" id="IPR036629">
    <property type="entry name" value="YjbJ_sf"/>
</dbReference>
<gene>
    <name evidence="2" type="ORF">O1R50_05165</name>
</gene>
<feature type="region of interest" description="Disordered" evidence="1">
    <location>
        <begin position="45"/>
        <end position="86"/>
    </location>
</feature>
<comment type="caution">
    <text evidence="2">The sequence shown here is derived from an EMBL/GenBank/DDBJ whole genome shotgun (WGS) entry which is preliminary data.</text>
</comment>
<dbReference type="EMBL" id="JAPZVP010000003">
    <property type="protein sequence ID" value="MDA1359000.1"/>
    <property type="molecule type" value="Genomic_DNA"/>
</dbReference>
<dbReference type="Proteomes" id="UP001146067">
    <property type="component" value="Unassembled WGS sequence"/>
</dbReference>
<evidence type="ECO:0000313" key="2">
    <source>
        <dbReference type="EMBL" id="MDA1359000.1"/>
    </source>
</evidence>